<dbReference type="InterPro" id="IPR003599">
    <property type="entry name" value="Ig_sub"/>
</dbReference>
<dbReference type="CDD" id="cd00063">
    <property type="entry name" value="FN3"/>
    <property type="match status" value="1"/>
</dbReference>
<evidence type="ECO:0000256" key="3">
    <source>
        <dbReference type="ARBA" id="ARBA00023157"/>
    </source>
</evidence>
<keyword evidence="3" id="KW-1015">Disulfide bond</keyword>
<dbReference type="Pfam" id="PF13927">
    <property type="entry name" value="Ig_3"/>
    <property type="match status" value="1"/>
</dbReference>
<dbReference type="InterPro" id="IPR007110">
    <property type="entry name" value="Ig-like_dom"/>
</dbReference>
<dbReference type="Gene3D" id="2.60.40.10">
    <property type="entry name" value="Immunoglobulins"/>
    <property type="match status" value="5"/>
</dbReference>
<dbReference type="PANTHER" id="PTHR23278:SF19">
    <property type="entry name" value="OBSCURIN"/>
    <property type="match status" value="1"/>
</dbReference>
<reference evidence="10" key="1">
    <citation type="submission" date="2025-08" db="UniProtKB">
        <authorList>
            <consortium name="RefSeq"/>
        </authorList>
    </citation>
    <scope>IDENTIFICATION</scope>
</reference>
<feature type="transmembrane region" description="Helical" evidence="5">
    <location>
        <begin position="814"/>
        <end position="837"/>
    </location>
</feature>
<evidence type="ECO:0000259" key="7">
    <source>
        <dbReference type="PROSITE" id="PS50835"/>
    </source>
</evidence>
<dbReference type="InterPro" id="IPR013783">
    <property type="entry name" value="Ig-like_fold"/>
</dbReference>
<feature type="domain" description="Ig-like" evidence="7">
    <location>
        <begin position="567"/>
        <end position="667"/>
    </location>
</feature>
<dbReference type="PROSITE" id="PS50853">
    <property type="entry name" value="FN3"/>
    <property type="match status" value="1"/>
</dbReference>
<dbReference type="AlphaFoldDB" id="A0AAJ7WHY5"/>
<feature type="compositionally biased region" description="Polar residues" evidence="4">
    <location>
        <begin position="1031"/>
        <end position="1043"/>
    </location>
</feature>
<organism evidence="9 10">
    <name type="scientific">Galendromus occidentalis</name>
    <name type="common">western predatory mite</name>
    <dbReference type="NCBI Taxonomy" id="34638"/>
    <lineage>
        <taxon>Eukaryota</taxon>
        <taxon>Metazoa</taxon>
        <taxon>Ecdysozoa</taxon>
        <taxon>Arthropoda</taxon>
        <taxon>Chelicerata</taxon>
        <taxon>Arachnida</taxon>
        <taxon>Acari</taxon>
        <taxon>Parasitiformes</taxon>
        <taxon>Mesostigmata</taxon>
        <taxon>Gamasina</taxon>
        <taxon>Phytoseioidea</taxon>
        <taxon>Phytoseiidae</taxon>
        <taxon>Typhlodrominae</taxon>
        <taxon>Galendromus</taxon>
    </lineage>
</organism>
<dbReference type="InterPro" id="IPR036179">
    <property type="entry name" value="Ig-like_dom_sf"/>
</dbReference>
<dbReference type="PROSITE" id="PS50835">
    <property type="entry name" value="IG_LIKE"/>
    <property type="match status" value="5"/>
</dbReference>
<dbReference type="PANTHER" id="PTHR23278">
    <property type="entry name" value="SIDESTEP PROTEIN"/>
    <property type="match status" value="1"/>
</dbReference>
<keyword evidence="6" id="KW-0732">Signal</keyword>
<name>A0AAJ7WHY5_9ACAR</name>
<feature type="domain" description="Fibronectin type-III" evidence="8">
    <location>
        <begin position="689"/>
        <end position="788"/>
    </location>
</feature>
<dbReference type="RefSeq" id="XP_028967784.1">
    <property type="nucleotide sequence ID" value="XM_029111951.1"/>
</dbReference>
<feature type="compositionally biased region" description="Basic and acidic residues" evidence="4">
    <location>
        <begin position="944"/>
        <end position="953"/>
    </location>
</feature>
<evidence type="ECO:0000256" key="5">
    <source>
        <dbReference type="SAM" id="Phobius"/>
    </source>
</evidence>
<dbReference type="InterPro" id="IPR036116">
    <property type="entry name" value="FN3_sf"/>
</dbReference>
<feature type="domain" description="Ig-like" evidence="7">
    <location>
        <begin position="224"/>
        <end position="340"/>
    </location>
</feature>
<evidence type="ECO:0000256" key="6">
    <source>
        <dbReference type="SAM" id="SignalP"/>
    </source>
</evidence>
<gene>
    <name evidence="10" type="primary">LOC100907915</name>
</gene>
<keyword evidence="5" id="KW-0812">Transmembrane</keyword>
<comment type="subcellular location">
    <subcellularLocation>
        <location evidence="1">Membrane</location>
        <topology evidence="1">Single-pass membrane protein</topology>
    </subcellularLocation>
</comment>
<sequence>MELPAVRSTKAIRYLCLLLLWHSFASSTNVAAAFEDDELTASMTALASGPSDESTMDDPSNVSDDKSYSYSNYFDDEEPRVMVIGVLGGRVGLPCNIQPNSTEDEVSLVLWYKDDSTTPIYSLDSRKTTLRNAHHSPVYWLNGRAYLKTAAAAAATTAAGISSGLGFKRTNDDVLSEASANTPTSLLELRDLEKQDEALYRCRVDFKRARTRNYEVQLKVIVPPRTMTVTDQRGTLLQNNAVIGPYSGGDKLVLKCQAHGGNPSSTVGWYRGAIVPQTQPKSPENPQDFSTLRSGMEFLQSAEHESDLVFPSLGHENLLVTFTCVVSNNNISQPLTSSVTLDIYFRPSRVWISTEASSVLSAGAAVTFHCSSSGSRPPAVIQWFKGGERLSSTSLQNSSSSGSNNSSIGTWHTSTIELIPRPEDDGKQLTCRADNPAMPPSINHDYHGRHGNAITDGITLEVQYVPQLVVRLGKKLRHSHIREGSDVILECDVRTNPQLIEMGWKYEGTELITDTSRGIVISELSLVLQNVTRHNRGHYVCTGTNAEGTGESEPFHLRVRYEPICKPGLKQVYGAARNEPVRISCELEADPEEVTIKWKTKKMKYGISAQNFVTSPAQSTNGFSVVEEDAAVAAAARDTSYFVETEGTRSWLTIVPKSEDDYGPVICWGKNQMGRQKDPCVFTLIAAGPPGPVHNCSVINQTEESLTISCLEGYDGGSEGGQMFHMEVHDSANQNRVLIANLSSSSTPPSLQATGLSPSTPYVCTIYASNERGTSQPTILVASTIPRPLSLSSKGGFIFDYIDGRLSLNNSPALIAFAITAALSSLALGTFLVVILIRRTSGFGHNMFKKNESKDSHTDAEKDDDDPSIPLRESNKDQTGITDFRSFSDNEEDKKCPDILSETQIISSPVKTAAESSFIRRSPSCNSQLFKPDGGTSSSTNSRLKRDSWDFSNHKPRNSLPSSLSFQHMATIPIKCQGQQNASSATGSGLKTPSIKTVTFDITPSTHPYRAKVLKCPLSLPATTSVQALGGPSCQQQTTTTTLVHPKNKAPLANRDEGHL</sequence>
<feature type="region of interest" description="Disordered" evidence="4">
    <location>
        <begin position="1031"/>
        <end position="1060"/>
    </location>
</feature>
<evidence type="ECO:0000256" key="2">
    <source>
        <dbReference type="ARBA" id="ARBA00023136"/>
    </source>
</evidence>
<feature type="domain" description="Ig-like" evidence="7">
    <location>
        <begin position="347"/>
        <end position="443"/>
    </location>
</feature>
<evidence type="ECO:0000256" key="1">
    <source>
        <dbReference type="ARBA" id="ARBA00004167"/>
    </source>
</evidence>
<protein>
    <submittedName>
        <fullName evidence="10">Uncharacterized protein LOC100907915</fullName>
    </submittedName>
</protein>
<dbReference type="GO" id="GO:0016020">
    <property type="term" value="C:membrane"/>
    <property type="evidence" value="ECO:0007669"/>
    <property type="project" value="UniProtKB-SubCell"/>
</dbReference>
<feature type="domain" description="Ig-like" evidence="7">
    <location>
        <begin position="79"/>
        <end position="219"/>
    </location>
</feature>
<dbReference type="SMART" id="SM00409">
    <property type="entry name" value="IG"/>
    <property type="match status" value="5"/>
</dbReference>
<keyword evidence="5" id="KW-1133">Transmembrane helix</keyword>
<evidence type="ECO:0000256" key="4">
    <source>
        <dbReference type="SAM" id="MobiDB-lite"/>
    </source>
</evidence>
<evidence type="ECO:0000313" key="10">
    <source>
        <dbReference type="RefSeq" id="XP_028967784.1"/>
    </source>
</evidence>
<dbReference type="SUPFAM" id="SSF48726">
    <property type="entry name" value="Immunoglobulin"/>
    <property type="match status" value="5"/>
</dbReference>
<evidence type="ECO:0000313" key="9">
    <source>
        <dbReference type="Proteomes" id="UP000694867"/>
    </source>
</evidence>
<dbReference type="GeneID" id="100907915"/>
<feature type="domain" description="Ig-like" evidence="7">
    <location>
        <begin position="466"/>
        <end position="558"/>
    </location>
</feature>
<proteinExistence type="predicted"/>
<dbReference type="Pfam" id="PF08205">
    <property type="entry name" value="C2-set_2"/>
    <property type="match status" value="1"/>
</dbReference>
<dbReference type="KEGG" id="goe:100907915"/>
<feature type="signal peptide" evidence="6">
    <location>
        <begin position="1"/>
        <end position="27"/>
    </location>
</feature>
<dbReference type="SMART" id="SM00060">
    <property type="entry name" value="FN3"/>
    <property type="match status" value="1"/>
</dbReference>
<dbReference type="InterPro" id="IPR013162">
    <property type="entry name" value="CD80_C2-set"/>
</dbReference>
<dbReference type="SUPFAM" id="SSF49265">
    <property type="entry name" value="Fibronectin type III"/>
    <property type="match status" value="1"/>
</dbReference>
<feature type="chain" id="PRO_5042575923" evidence="6">
    <location>
        <begin position="28"/>
        <end position="1060"/>
    </location>
</feature>
<accession>A0AAJ7WHY5</accession>
<feature type="compositionally biased region" description="Basic and acidic residues" evidence="4">
    <location>
        <begin position="849"/>
        <end position="860"/>
    </location>
</feature>
<keyword evidence="9" id="KW-1185">Reference proteome</keyword>
<dbReference type="SMART" id="SM00408">
    <property type="entry name" value="IGc2"/>
    <property type="match status" value="2"/>
</dbReference>
<keyword evidence="2 5" id="KW-0472">Membrane</keyword>
<dbReference type="InterPro" id="IPR003961">
    <property type="entry name" value="FN3_dom"/>
</dbReference>
<feature type="compositionally biased region" description="Polar residues" evidence="4">
    <location>
        <begin position="924"/>
        <end position="942"/>
    </location>
</feature>
<feature type="region of interest" description="Disordered" evidence="4">
    <location>
        <begin position="924"/>
        <end position="962"/>
    </location>
</feature>
<evidence type="ECO:0000259" key="8">
    <source>
        <dbReference type="PROSITE" id="PS50853"/>
    </source>
</evidence>
<dbReference type="InterPro" id="IPR003598">
    <property type="entry name" value="Ig_sub2"/>
</dbReference>
<dbReference type="Proteomes" id="UP000694867">
    <property type="component" value="Unplaced"/>
</dbReference>
<feature type="region of interest" description="Disordered" evidence="4">
    <location>
        <begin position="847"/>
        <end position="894"/>
    </location>
</feature>